<name>A0A343VRA8_9MYCO</name>
<dbReference type="RefSeq" id="WP_237025317.1">
    <property type="nucleotide sequence ID" value="NZ_MF600313.1"/>
</dbReference>
<dbReference type="AlphaFoldDB" id="A0A343VRA8"/>
<reference evidence="1" key="1">
    <citation type="journal article" date="2018" name="Front. Microbiol.">
        <title>Beyond the Limits: tRNA Array Units in Mycobacterium Genomes.</title>
        <authorList>
            <person name="Morgado S.M."/>
            <person name="Vicente A.C."/>
        </authorList>
    </citation>
    <scope>NUCLEOTIDE SEQUENCE</scope>
    <source>
        <strain evidence="1">CBMA 213</strain>
        <plasmid evidence="1">pCBMA213_1</plasmid>
    </source>
</reference>
<keyword evidence="1" id="KW-0614">Plasmid</keyword>
<evidence type="ECO:0000313" key="1">
    <source>
        <dbReference type="EMBL" id="AVN58432.1"/>
    </source>
</evidence>
<geneLocation type="plasmid" evidence="1">
    <name>pCBMA213_1</name>
</geneLocation>
<accession>A0A343VRA8</accession>
<protein>
    <recommendedName>
        <fullName evidence="2">Phospholipase D-like domain-containing protein</fullName>
    </recommendedName>
</protein>
<evidence type="ECO:0008006" key="2">
    <source>
        <dbReference type="Google" id="ProtNLM"/>
    </source>
</evidence>
<gene>
    <name evidence="1" type="ORF">B5P44_p00137</name>
</gene>
<dbReference type="EMBL" id="MF600313">
    <property type="protein sequence ID" value="AVN58432.1"/>
    <property type="molecule type" value="Genomic_DNA"/>
</dbReference>
<organism evidence="1">
    <name type="scientific">Mycolicibacterium sp. CBMA 213</name>
    <dbReference type="NCBI Taxonomy" id="1968788"/>
    <lineage>
        <taxon>Bacteria</taxon>
        <taxon>Bacillati</taxon>
        <taxon>Actinomycetota</taxon>
        <taxon>Actinomycetes</taxon>
        <taxon>Mycobacteriales</taxon>
        <taxon>Mycobacteriaceae</taxon>
        <taxon>Mycolicibacterium</taxon>
    </lineage>
</organism>
<proteinExistence type="predicted"/>
<sequence length="281" mass="30798">MDPMGQKPLGEYELFKNWSGKPRTWGTNGEARVWFGGQVVDGLCTVLDEHLAAAGLQSAAIGCVPWLTSAAVIDRLEKFGSLCVVIDKGAENRDAVTRLLGVEPDDIERGFPNSAVRRLADRLPASDGDRLVVGPYTPREEIEHLIEPIRVVGWRAGGYKPILHAKMLVMGRILLKDYGHPDYGIDEQLEFEPMSVWWGSANWTDGSLNHLEVGSVTTDAGFLAAATDFVADVIAFSEPLGSDCAGPEPNLLSYEVDDAAMWEASERSRLDHLEGEDYDEP</sequence>